<dbReference type="Proteomes" id="UP001152320">
    <property type="component" value="Chromosome 12"/>
</dbReference>
<dbReference type="GO" id="GO:0005525">
    <property type="term" value="F:GTP binding"/>
    <property type="evidence" value="ECO:0007669"/>
    <property type="project" value="InterPro"/>
</dbReference>
<dbReference type="InterPro" id="IPR051065">
    <property type="entry name" value="Ras-related_GTPase"/>
</dbReference>
<evidence type="ECO:0000256" key="3">
    <source>
        <dbReference type="ARBA" id="ARBA00022801"/>
    </source>
</evidence>
<evidence type="ECO:0000313" key="5">
    <source>
        <dbReference type="EMBL" id="KAJ8032533.1"/>
    </source>
</evidence>
<dbReference type="PROSITE" id="PS51419">
    <property type="entry name" value="RAB"/>
    <property type="match status" value="1"/>
</dbReference>
<comment type="catalytic activity">
    <reaction evidence="4">
        <text>GTP + H2O = GDP + phosphate + H(+)</text>
        <dbReference type="Rhea" id="RHEA:19669"/>
        <dbReference type="ChEBI" id="CHEBI:15377"/>
        <dbReference type="ChEBI" id="CHEBI:15378"/>
        <dbReference type="ChEBI" id="CHEBI:37565"/>
        <dbReference type="ChEBI" id="CHEBI:43474"/>
        <dbReference type="ChEBI" id="CHEBI:58189"/>
        <dbReference type="EC" id="3.6.5.2"/>
    </reaction>
</comment>
<gene>
    <name evidence="5" type="ORF">HOLleu_26084</name>
</gene>
<dbReference type="Pfam" id="PF00071">
    <property type="entry name" value="Ras"/>
    <property type="match status" value="1"/>
</dbReference>
<dbReference type="EMBL" id="JAIZAY010000012">
    <property type="protein sequence ID" value="KAJ8032533.1"/>
    <property type="molecule type" value="Genomic_DNA"/>
</dbReference>
<evidence type="ECO:0000313" key="6">
    <source>
        <dbReference type="Proteomes" id="UP001152320"/>
    </source>
</evidence>
<dbReference type="GO" id="GO:0003925">
    <property type="term" value="F:G protein activity"/>
    <property type="evidence" value="ECO:0007669"/>
    <property type="project" value="UniProtKB-EC"/>
</dbReference>
<accession>A0A9Q1H4G2</accession>
<dbReference type="InterPro" id="IPR027417">
    <property type="entry name" value="P-loop_NTPase"/>
</dbReference>
<dbReference type="OrthoDB" id="18798at2759"/>
<dbReference type="InterPro" id="IPR001806">
    <property type="entry name" value="Small_GTPase"/>
</dbReference>
<dbReference type="AlphaFoldDB" id="A0A9Q1H4G2"/>
<sequence length="190" mass="21586">MEILDTAGEQGEDEVGHRTAYALWGDSFLYLYSITDRNSFEIISALKKNIESSQRKSSSVGIIVGNKNDLLEGRSVAYEEACSLAEKLQLPFCEISVKDGDQMEKVAEIFRVLFRFWKQDKTAKKNCTGDEVSVEQKEIIEPKVIDLACNEEYLADKDSKTITKESVTSPMKKMKLILFQKFTRPRLPSL</sequence>
<protein>
    <recommendedName>
        <fullName evidence="2">small monomeric GTPase</fullName>
        <ecNumber evidence="2">3.6.5.2</ecNumber>
    </recommendedName>
</protein>
<reference evidence="5" key="1">
    <citation type="submission" date="2021-10" db="EMBL/GenBank/DDBJ databases">
        <title>Tropical sea cucumber genome reveals ecological adaptation and Cuvierian tubules defense mechanism.</title>
        <authorList>
            <person name="Chen T."/>
        </authorList>
    </citation>
    <scope>NUCLEOTIDE SEQUENCE</scope>
    <source>
        <strain evidence="5">Nanhai2018</strain>
        <tissue evidence="5">Muscle</tissue>
    </source>
</reference>
<dbReference type="PANTHER" id="PTHR45704">
    <property type="entry name" value="RAS-LIKE FAMILY MEMBER 11"/>
    <property type="match status" value="1"/>
</dbReference>
<dbReference type="Gene3D" id="3.40.50.300">
    <property type="entry name" value="P-loop containing nucleotide triphosphate hydrolases"/>
    <property type="match status" value="1"/>
</dbReference>
<evidence type="ECO:0000256" key="2">
    <source>
        <dbReference type="ARBA" id="ARBA00011984"/>
    </source>
</evidence>
<name>A0A9Q1H4G2_HOLLE</name>
<dbReference type="EC" id="3.6.5.2" evidence="2"/>
<evidence type="ECO:0000256" key="4">
    <source>
        <dbReference type="ARBA" id="ARBA00048098"/>
    </source>
</evidence>
<evidence type="ECO:0000256" key="1">
    <source>
        <dbReference type="ARBA" id="ARBA00008344"/>
    </source>
</evidence>
<proteinExistence type="inferred from homology"/>
<comment type="similarity">
    <text evidence="1">Belongs to the small GTPase superfamily. Ras family.</text>
</comment>
<dbReference type="SMART" id="SM00173">
    <property type="entry name" value="RAS"/>
    <property type="match status" value="1"/>
</dbReference>
<dbReference type="SUPFAM" id="SSF52540">
    <property type="entry name" value="P-loop containing nucleoside triphosphate hydrolases"/>
    <property type="match status" value="1"/>
</dbReference>
<organism evidence="5 6">
    <name type="scientific">Holothuria leucospilota</name>
    <name type="common">Black long sea cucumber</name>
    <name type="synonym">Mertensiothuria leucospilota</name>
    <dbReference type="NCBI Taxonomy" id="206669"/>
    <lineage>
        <taxon>Eukaryota</taxon>
        <taxon>Metazoa</taxon>
        <taxon>Echinodermata</taxon>
        <taxon>Eleutherozoa</taxon>
        <taxon>Echinozoa</taxon>
        <taxon>Holothuroidea</taxon>
        <taxon>Aspidochirotacea</taxon>
        <taxon>Aspidochirotida</taxon>
        <taxon>Holothuriidae</taxon>
        <taxon>Holothuria</taxon>
    </lineage>
</organism>
<dbReference type="PROSITE" id="PS51421">
    <property type="entry name" value="RAS"/>
    <property type="match status" value="1"/>
</dbReference>
<dbReference type="SMART" id="SM00175">
    <property type="entry name" value="RAB"/>
    <property type="match status" value="1"/>
</dbReference>
<keyword evidence="3" id="KW-0378">Hydrolase</keyword>
<comment type="caution">
    <text evidence="5">The sequence shown here is derived from an EMBL/GenBank/DDBJ whole genome shotgun (WGS) entry which is preliminary data.</text>
</comment>
<keyword evidence="6" id="KW-1185">Reference proteome</keyword>